<dbReference type="InterPro" id="IPR051401">
    <property type="entry name" value="GtrA_CellWall_Glycosyl"/>
</dbReference>
<name>A0A511B4C5_9PROT</name>
<evidence type="ECO:0000256" key="3">
    <source>
        <dbReference type="ARBA" id="ARBA00022692"/>
    </source>
</evidence>
<dbReference type="AlphaFoldDB" id="A0A511B4C5"/>
<evidence type="ECO:0000256" key="2">
    <source>
        <dbReference type="ARBA" id="ARBA00009399"/>
    </source>
</evidence>
<feature type="transmembrane region" description="Helical" evidence="6">
    <location>
        <begin position="43"/>
        <end position="64"/>
    </location>
</feature>
<dbReference type="EMBL" id="BJUZ01000001">
    <property type="protein sequence ID" value="GEK92667.1"/>
    <property type="molecule type" value="Genomic_DNA"/>
</dbReference>
<feature type="transmembrane region" description="Helical" evidence="6">
    <location>
        <begin position="84"/>
        <end position="108"/>
    </location>
</feature>
<keyword evidence="5 6" id="KW-0472">Membrane</keyword>
<evidence type="ECO:0000313" key="9">
    <source>
        <dbReference type="Proteomes" id="UP000321230"/>
    </source>
</evidence>
<evidence type="ECO:0000256" key="4">
    <source>
        <dbReference type="ARBA" id="ARBA00022989"/>
    </source>
</evidence>
<keyword evidence="3 6" id="KW-0812">Transmembrane</keyword>
<evidence type="ECO:0000256" key="5">
    <source>
        <dbReference type="ARBA" id="ARBA00023136"/>
    </source>
</evidence>
<evidence type="ECO:0000256" key="1">
    <source>
        <dbReference type="ARBA" id="ARBA00004141"/>
    </source>
</evidence>
<dbReference type="PANTHER" id="PTHR38459">
    <property type="entry name" value="PROPHAGE BACTOPRENOL-LINKED GLUCOSE TRANSLOCASE HOMOLOG"/>
    <property type="match status" value="1"/>
</dbReference>
<dbReference type="Pfam" id="PF04138">
    <property type="entry name" value="GtrA_DPMS_TM"/>
    <property type="match status" value="1"/>
</dbReference>
<dbReference type="GO" id="GO:0005886">
    <property type="term" value="C:plasma membrane"/>
    <property type="evidence" value="ECO:0007669"/>
    <property type="project" value="TreeGrafter"/>
</dbReference>
<feature type="transmembrane region" description="Helical" evidence="6">
    <location>
        <begin position="20"/>
        <end position="37"/>
    </location>
</feature>
<feature type="domain" description="GtrA/DPMS transmembrane" evidence="7">
    <location>
        <begin position="21"/>
        <end position="140"/>
    </location>
</feature>
<keyword evidence="4 6" id="KW-1133">Transmembrane helix</keyword>
<evidence type="ECO:0000259" key="7">
    <source>
        <dbReference type="Pfam" id="PF04138"/>
    </source>
</evidence>
<evidence type="ECO:0000256" key="6">
    <source>
        <dbReference type="SAM" id="Phobius"/>
    </source>
</evidence>
<evidence type="ECO:0000313" key="8">
    <source>
        <dbReference type="EMBL" id="GEK92667.1"/>
    </source>
</evidence>
<gene>
    <name evidence="8" type="ORF">GWA01_04370</name>
</gene>
<comment type="caution">
    <text evidence="8">The sequence shown here is derived from an EMBL/GenBank/DDBJ whole genome shotgun (WGS) entry which is preliminary data.</text>
</comment>
<reference evidence="8 9" key="1">
    <citation type="submission" date="2019-07" db="EMBL/GenBank/DDBJ databases">
        <title>Whole genome shotgun sequence of Gluconobacter wancherniae NBRC 103581.</title>
        <authorList>
            <person name="Hosoyama A."/>
            <person name="Uohara A."/>
            <person name="Ohji S."/>
            <person name="Ichikawa N."/>
        </authorList>
    </citation>
    <scope>NUCLEOTIDE SEQUENCE [LARGE SCALE GENOMIC DNA]</scope>
    <source>
        <strain evidence="8 9">NBRC 103581</strain>
    </source>
</reference>
<dbReference type="InterPro" id="IPR007267">
    <property type="entry name" value="GtrA_DPMS_TM"/>
</dbReference>
<dbReference type="PANTHER" id="PTHR38459:SF1">
    <property type="entry name" value="PROPHAGE BACTOPRENOL-LINKED GLUCOSE TRANSLOCASE HOMOLOG"/>
    <property type="match status" value="1"/>
</dbReference>
<accession>A0A511B4C5</accession>
<dbReference type="RefSeq" id="WP_146795427.1">
    <property type="nucleotide sequence ID" value="NZ_BARC01000005.1"/>
</dbReference>
<protein>
    <recommendedName>
        <fullName evidence="7">GtrA/DPMS transmembrane domain-containing protein</fullName>
    </recommendedName>
</protein>
<sequence>MQRSRIFYPRSRPQIIDQFIRFGIVGASGLLVDWGSLELLRPSLGLIAATLGAYFIAATSNWALNRLWTFRLTASSNQHLVLQWLRFLLANAFGFFLNRGTVFVLYAILSFTRAYPVTALIAGAICGMVANFNLSRRLVFKEKTPETPLELMQMAVEIPGSPNELLPPEPDVVELQKHTRVPFDHEP</sequence>
<comment type="similarity">
    <text evidence="2">Belongs to the GtrA family.</text>
</comment>
<dbReference type="GO" id="GO:0000271">
    <property type="term" value="P:polysaccharide biosynthetic process"/>
    <property type="evidence" value="ECO:0007669"/>
    <property type="project" value="InterPro"/>
</dbReference>
<organism evidence="8 9">
    <name type="scientific">Gluconobacter wancherniae NBRC 103581</name>
    <dbReference type="NCBI Taxonomy" id="656744"/>
    <lineage>
        <taxon>Bacteria</taxon>
        <taxon>Pseudomonadati</taxon>
        <taxon>Pseudomonadota</taxon>
        <taxon>Alphaproteobacteria</taxon>
        <taxon>Acetobacterales</taxon>
        <taxon>Acetobacteraceae</taxon>
        <taxon>Gluconobacter</taxon>
    </lineage>
</organism>
<feature type="transmembrane region" description="Helical" evidence="6">
    <location>
        <begin position="114"/>
        <end position="134"/>
    </location>
</feature>
<proteinExistence type="inferred from homology"/>
<keyword evidence="9" id="KW-1185">Reference proteome</keyword>
<comment type="subcellular location">
    <subcellularLocation>
        <location evidence="1">Membrane</location>
        <topology evidence="1">Multi-pass membrane protein</topology>
    </subcellularLocation>
</comment>
<dbReference type="OrthoDB" id="7360864at2"/>
<dbReference type="Proteomes" id="UP000321230">
    <property type="component" value="Unassembled WGS sequence"/>
</dbReference>